<organism evidence="3 4">
    <name type="scientific">Rossellomorea vietnamensis</name>
    <dbReference type="NCBI Taxonomy" id="218284"/>
    <lineage>
        <taxon>Bacteria</taxon>
        <taxon>Bacillati</taxon>
        <taxon>Bacillota</taxon>
        <taxon>Bacilli</taxon>
        <taxon>Bacillales</taxon>
        <taxon>Bacillaceae</taxon>
        <taxon>Rossellomorea</taxon>
    </lineage>
</organism>
<dbReference type="Gene3D" id="3.10.180.10">
    <property type="entry name" value="2,3-Dihydroxybiphenyl 1,2-Dioxygenase, domain 1"/>
    <property type="match status" value="2"/>
</dbReference>
<dbReference type="CDD" id="cd16359">
    <property type="entry name" value="VOC_BsCatE_like_C"/>
    <property type="match status" value="1"/>
</dbReference>
<accession>A0A0N8GGV6</accession>
<dbReference type="InterPro" id="IPR029068">
    <property type="entry name" value="Glyas_Bleomycin-R_OHBP_Dase"/>
</dbReference>
<protein>
    <submittedName>
        <fullName evidence="3">Glyoxalase</fullName>
    </submittedName>
</protein>
<feature type="domain" description="VOC" evidence="2">
    <location>
        <begin position="168"/>
        <end position="282"/>
    </location>
</feature>
<dbReference type="SUPFAM" id="SSF54593">
    <property type="entry name" value="Glyoxalase/Bleomycin resistance protein/Dihydroxybiphenyl dioxygenase"/>
    <property type="match status" value="2"/>
</dbReference>
<evidence type="ECO:0000313" key="4">
    <source>
        <dbReference type="Proteomes" id="UP000050398"/>
    </source>
</evidence>
<proteinExistence type="predicted"/>
<dbReference type="PROSITE" id="PS51819">
    <property type="entry name" value="VOC"/>
    <property type="match status" value="2"/>
</dbReference>
<dbReference type="EMBL" id="LIXZ01000007">
    <property type="protein sequence ID" value="KPL59562.1"/>
    <property type="molecule type" value="Genomic_DNA"/>
</dbReference>
<dbReference type="OrthoDB" id="9792626at2"/>
<feature type="domain" description="VOC" evidence="2">
    <location>
        <begin position="10"/>
        <end position="126"/>
    </location>
</feature>
<dbReference type="Pfam" id="PF00903">
    <property type="entry name" value="Glyoxalase"/>
    <property type="match status" value="1"/>
</dbReference>
<dbReference type="PROSITE" id="PS00934">
    <property type="entry name" value="GLYOXALASE_I_1"/>
    <property type="match status" value="1"/>
</dbReference>
<name>A0A0N8GGV6_9BACI</name>
<dbReference type="GO" id="GO:0046872">
    <property type="term" value="F:metal ion binding"/>
    <property type="evidence" value="ECO:0007669"/>
    <property type="project" value="UniProtKB-KW"/>
</dbReference>
<dbReference type="PANTHER" id="PTHR43279:SF1">
    <property type="entry name" value="CATECHOL-2,3-DIOXYGENASE"/>
    <property type="match status" value="1"/>
</dbReference>
<dbReference type="InterPro" id="IPR004360">
    <property type="entry name" value="Glyas_Fos-R_dOase_dom"/>
</dbReference>
<dbReference type="PATRIC" id="fig|218284.4.peg.4013"/>
<dbReference type="RefSeq" id="WP_060672630.1">
    <property type="nucleotide sequence ID" value="NZ_LIXZ01000007.1"/>
</dbReference>
<evidence type="ECO:0000313" key="3">
    <source>
        <dbReference type="EMBL" id="KPL59562.1"/>
    </source>
</evidence>
<dbReference type="PANTHER" id="PTHR43279">
    <property type="entry name" value="CATECHOL-2,3-DIOXYGENASE"/>
    <property type="match status" value="1"/>
</dbReference>
<keyword evidence="1" id="KW-0479">Metal-binding</keyword>
<dbReference type="Proteomes" id="UP000050398">
    <property type="component" value="Unassembled WGS sequence"/>
</dbReference>
<evidence type="ECO:0000259" key="2">
    <source>
        <dbReference type="PROSITE" id="PS51819"/>
    </source>
</evidence>
<sequence>MNFHKEPHTFVGEVSLIVQDLEQSLSFYKEVIGFKVLEQSERRATLTADGIHALLSLEEPDEALPKEPRTTGLYHFALLLPSREDLGKILAHLIKLNIQLGSSDHLVSEALYLSDPDGNGIEIYRDRPSSGWTWHGDQVEMAVDPIDARGILAEAEGKSWNGLPAGTVMGHIHLHVSDLKSAEEFYGKGLGFNVVSRFGDQALFISTGRYHHHIGLNTWNGVGAPAPSENSVGLNWFTLHFPNEEKRSSIIQRLESIGATVQEHDGKILTVDPSGNHIHLSL</sequence>
<dbReference type="GO" id="GO:0004462">
    <property type="term" value="F:lactoylglutathione lyase activity"/>
    <property type="evidence" value="ECO:0007669"/>
    <property type="project" value="InterPro"/>
</dbReference>
<evidence type="ECO:0000256" key="1">
    <source>
        <dbReference type="ARBA" id="ARBA00022723"/>
    </source>
</evidence>
<dbReference type="AlphaFoldDB" id="A0A0N8GGV6"/>
<comment type="caution">
    <text evidence="3">The sequence shown here is derived from an EMBL/GenBank/DDBJ whole genome shotgun (WGS) entry which is preliminary data.</text>
</comment>
<dbReference type="InterPro" id="IPR037523">
    <property type="entry name" value="VOC_core"/>
</dbReference>
<dbReference type="InterPro" id="IPR018146">
    <property type="entry name" value="Glyoxalase_1_CS"/>
</dbReference>
<reference evidence="3 4" key="1">
    <citation type="submission" date="2015-08" db="EMBL/GenBank/DDBJ databases">
        <title>Draft Genome Sequence of Bacillus vietnamensis UCD-SED5.</title>
        <authorList>
            <person name="Lee R.D."/>
            <person name="Jospin G."/>
            <person name="Lang J.M."/>
            <person name="Coil D.A."/>
            <person name="Eisen J.A."/>
        </authorList>
    </citation>
    <scope>NUCLEOTIDE SEQUENCE [LARGE SCALE GENOMIC DNA]</scope>
    <source>
        <strain evidence="3 4">UCD-SED5</strain>
    </source>
</reference>
<gene>
    <name evidence="3" type="ORF">AM506_11520</name>
</gene>
<dbReference type="CDD" id="cd07255">
    <property type="entry name" value="VOC_BsCatE_like_N"/>
    <property type="match status" value="1"/>
</dbReference>